<evidence type="ECO:0000256" key="1">
    <source>
        <dbReference type="ARBA" id="ARBA00022491"/>
    </source>
</evidence>
<evidence type="ECO:0000259" key="5">
    <source>
        <dbReference type="PROSITE" id="PS50949"/>
    </source>
</evidence>
<dbReference type="PRINTS" id="PR00035">
    <property type="entry name" value="HTHGNTR"/>
</dbReference>
<keyword evidence="1" id="KW-0678">Repressor</keyword>
<dbReference type="SUPFAM" id="SSF46785">
    <property type="entry name" value="Winged helix' DNA-binding domain"/>
    <property type="match status" value="1"/>
</dbReference>
<dbReference type="InterPro" id="IPR036390">
    <property type="entry name" value="WH_DNA-bd_sf"/>
</dbReference>
<proteinExistence type="predicted"/>
<keyword evidence="4" id="KW-0804">Transcription</keyword>
<dbReference type="Gene3D" id="3.40.50.2300">
    <property type="match status" value="2"/>
</dbReference>
<dbReference type="EMBL" id="WUBI01000002">
    <property type="protein sequence ID" value="MWV45355.1"/>
    <property type="molecule type" value="Genomic_DNA"/>
</dbReference>
<dbReference type="Proteomes" id="UP000460318">
    <property type="component" value="Unassembled WGS sequence"/>
</dbReference>
<evidence type="ECO:0000313" key="7">
    <source>
        <dbReference type="Proteomes" id="UP000460318"/>
    </source>
</evidence>
<evidence type="ECO:0000256" key="3">
    <source>
        <dbReference type="ARBA" id="ARBA00023125"/>
    </source>
</evidence>
<dbReference type="CDD" id="cd07377">
    <property type="entry name" value="WHTH_GntR"/>
    <property type="match status" value="1"/>
</dbReference>
<keyword evidence="3" id="KW-0238">DNA-binding</keyword>
<keyword evidence="2" id="KW-0805">Transcription regulation</keyword>
<dbReference type="InterPro" id="IPR036388">
    <property type="entry name" value="WH-like_DNA-bd_sf"/>
</dbReference>
<feature type="domain" description="HTH gntR-type" evidence="5">
    <location>
        <begin position="15"/>
        <end position="83"/>
    </location>
</feature>
<dbReference type="AlphaFoldDB" id="A0A7X3IKH8"/>
<accession>A0A7X3IKH8</accession>
<evidence type="ECO:0000256" key="4">
    <source>
        <dbReference type="ARBA" id="ARBA00023163"/>
    </source>
</evidence>
<dbReference type="InterPro" id="IPR000524">
    <property type="entry name" value="Tscrpt_reg_HTH_GntR"/>
</dbReference>
<dbReference type="CDD" id="cd06267">
    <property type="entry name" value="PBP1_LacI_sugar_binding-like"/>
    <property type="match status" value="1"/>
</dbReference>
<sequence length="382" mass="43527">MIYQFPHEGMMLMEIPLYERIYQFILSEIHSGRLLPGERIPSENELSAKFSVSRITSKKALELLALAGFIVRHRGKGSFVAEKLLIGTESDRGFESDMTGHFSNETIKMIGVIIPDFTESYGSQLIRSIEQRCSESGYGMLLKLTHDSRESEKEAIRSLVRMGVSGLIVYPVHGEHYNDELLRLVLERFPVVTLDRYMKGIAVCSVCTDNQQAGQELTDFLLDKGHKHIAFLSTPPESTSAIEDRILGYTHALGRRNMGMQQQYLISNLSGTLPKSNIEQVTADRFILRQFIEEHPQVTGYVACEYLLAENLHQVIQETRREHDTEIVCFDAMDRPFLRPLFTHIRQHEAEMGYTAVELLRLQWDGSNVPLLTNIAHTLIVK</sequence>
<name>A0A7X3IKH8_9BACL</name>
<dbReference type="PANTHER" id="PTHR30146">
    <property type="entry name" value="LACI-RELATED TRANSCRIPTIONAL REPRESSOR"/>
    <property type="match status" value="1"/>
</dbReference>
<evidence type="ECO:0000313" key="6">
    <source>
        <dbReference type="EMBL" id="MWV45355.1"/>
    </source>
</evidence>
<protein>
    <submittedName>
        <fullName evidence="6">GntR family transcriptional regulator</fullName>
    </submittedName>
</protein>
<dbReference type="InterPro" id="IPR001761">
    <property type="entry name" value="Peripla_BP/Lac1_sug-bd_dom"/>
</dbReference>
<dbReference type="Pfam" id="PF00532">
    <property type="entry name" value="Peripla_BP_1"/>
    <property type="match status" value="1"/>
</dbReference>
<dbReference type="InterPro" id="IPR028082">
    <property type="entry name" value="Peripla_BP_I"/>
</dbReference>
<dbReference type="Gene3D" id="1.10.10.10">
    <property type="entry name" value="Winged helix-like DNA-binding domain superfamily/Winged helix DNA-binding domain"/>
    <property type="match status" value="1"/>
</dbReference>
<dbReference type="SMART" id="SM00345">
    <property type="entry name" value="HTH_GNTR"/>
    <property type="match status" value="1"/>
</dbReference>
<dbReference type="GO" id="GO:0003700">
    <property type="term" value="F:DNA-binding transcription factor activity"/>
    <property type="evidence" value="ECO:0007669"/>
    <property type="project" value="InterPro"/>
</dbReference>
<evidence type="ECO:0000256" key="2">
    <source>
        <dbReference type="ARBA" id="ARBA00023015"/>
    </source>
</evidence>
<keyword evidence="7" id="KW-1185">Reference proteome</keyword>
<organism evidence="6 7">
    <name type="scientific">Paenibacillus dendrobii</name>
    <dbReference type="NCBI Taxonomy" id="2691084"/>
    <lineage>
        <taxon>Bacteria</taxon>
        <taxon>Bacillati</taxon>
        <taxon>Bacillota</taxon>
        <taxon>Bacilli</taxon>
        <taxon>Bacillales</taxon>
        <taxon>Paenibacillaceae</taxon>
        <taxon>Paenibacillus</taxon>
    </lineage>
</organism>
<dbReference type="Pfam" id="PF00392">
    <property type="entry name" value="GntR"/>
    <property type="match status" value="1"/>
</dbReference>
<reference evidence="6 7" key="1">
    <citation type="submission" date="2019-12" db="EMBL/GenBank/DDBJ databases">
        <title>Paenibacillus sp. nov., an endophytic bacterium isolated from the stem of Dendrobium.</title>
        <authorList>
            <person name="Zhao R."/>
        </authorList>
    </citation>
    <scope>NUCLEOTIDE SEQUENCE [LARGE SCALE GENOMIC DNA]</scope>
    <source>
        <strain evidence="6 7">HJL G12</strain>
    </source>
</reference>
<dbReference type="PROSITE" id="PS50949">
    <property type="entry name" value="HTH_GNTR"/>
    <property type="match status" value="1"/>
</dbReference>
<dbReference type="GO" id="GO:0000976">
    <property type="term" value="F:transcription cis-regulatory region binding"/>
    <property type="evidence" value="ECO:0007669"/>
    <property type="project" value="TreeGrafter"/>
</dbReference>
<gene>
    <name evidence="6" type="ORF">GRF59_17170</name>
</gene>
<dbReference type="SUPFAM" id="SSF53822">
    <property type="entry name" value="Periplasmic binding protein-like I"/>
    <property type="match status" value="1"/>
</dbReference>
<dbReference type="PANTHER" id="PTHR30146:SF95">
    <property type="entry name" value="RIBOSE OPERON REPRESSOR"/>
    <property type="match status" value="1"/>
</dbReference>
<comment type="caution">
    <text evidence="6">The sequence shown here is derived from an EMBL/GenBank/DDBJ whole genome shotgun (WGS) entry which is preliminary data.</text>
</comment>